<organism evidence="2 3">
    <name type="scientific">Pygocentrus nattereri</name>
    <name type="common">Red-bellied piranha</name>
    <dbReference type="NCBI Taxonomy" id="42514"/>
    <lineage>
        <taxon>Eukaryota</taxon>
        <taxon>Metazoa</taxon>
        <taxon>Chordata</taxon>
        <taxon>Craniata</taxon>
        <taxon>Vertebrata</taxon>
        <taxon>Euteleostomi</taxon>
        <taxon>Actinopterygii</taxon>
        <taxon>Neopterygii</taxon>
        <taxon>Teleostei</taxon>
        <taxon>Ostariophysi</taxon>
        <taxon>Characiformes</taxon>
        <taxon>Characoidei</taxon>
        <taxon>Pygocentrus</taxon>
    </lineage>
</organism>
<feature type="domain" description="Ig-like" evidence="1">
    <location>
        <begin position="13"/>
        <end position="90"/>
    </location>
</feature>
<dbReference type="InterPro" id="IPR003597">
    <property type="entry name" value="Ig_C1-set"/>
</dbReference>
<dbReference type="InterPro" id="IPR007110">
    <property type="entry name" value="Ig-like_dom"/>
</dbReference>
<dbReference type="InterPro" id="IPR013783">
    <property type="entry name" value="Ig-like_fold"/>
</dbReference>
<dbReference type="STRING" id="42514.ENSPNAP00000015575"/>
<reference evidence="2 3" key="1">
    <citation type="submission" date="2020-10" db="EMBL/GenBank/DDBJ databases">
        <title>Pygocentrus nattereri (red-bellied piranha) genome, fPygNat1, primary haplotype.</title>
        <authorList>
            <person name="Myers G."/>
            <person name="Meyer A."/>
            <person name="Karagic N."/>
            <person name="Pippel M."/>
            <person name="Winkler S."/>
            <person name="Tracey A."/>
            <person name="Wood J."/>
            <person name="Formenti G."/>
            <person name="Howe K."/>
            <person name="Fedrigo O."/>
            <person name="Jarvis E.D."/>
        </authorList>
    </citation>
    <scope>NUCLEOTIDE SEQUENCE [LARGE SCALE GENOMIC DNA]</scope>
</reference>
<evidence type="ECO:0000313" key="2">
    <source>
        <dbReference type="Ensembl" id="ENSPNAP00000015575.2"/>
    </source>
</evidence>
<dbReference type="Pfam" id="PF07654">
    <property type="entry name" value="C1-set"/>
    <property type="match status" value="1"/>
</dbReference>
<evidence type="ECO:0000259" key="1">
    <source>
        <dbReference type="PROSITE" id="PS50835"/>
    </source>
</evidence>
<evidence type="ECO:0000313" key="3">
    <source>
        <dbReference type="Proteomes" id="UP001501920"/>
    </source>
</evidence>
<reference evidence="2" key="2">
    <citation type="submission" date="2025-08" db="UniProtKB">
        <authorList>
            <consortium name="Ensembl"/>
        </authorList>
    </citation>
    <scope>IDENTIFICATION</scope>
</reference>
<reference evidence="2" key="3">
    <citation type="submission" date="2025-09" db="UniProtKB">
        <authorList>
            <consortium name="Ensembl"/>
        </authorList>
    </citation>
    <scope>IDENTIFICATION</scope>
</reference>
<dbReference type="Gene3D" id="2.60.40.10">
    <property type="entry name" value="Immunoglobulins"/>
    <property type="match status" value="1"/>
</dbReference>
<name>A0A3B4CW34_PYGNA</name>
<dbReference type="PROSITE" id="PS50835">
    <property type="entry name" value="IG_LIKE"/>
    <property type="match status" value="1"/>
</dbReference>
<dbReference type="AlphaFoldDB" id="A0A3B4CW34"/>
<dbReference type="InterPro" id="IPR036179">
    <property type="entry name" value="Ig-like_dom_sf"/>
</dbReference>
<dbReference type="InterPro" id="IPR050160">
    <property type="entry name" value="MHC/Immunoglobulin"/>
</dbReference>
<dbReference type="PANTHER" id="PTHR19944:SF86">
    <property type="entry name" value="HLA CLASS II HISTOCOMPATIBILITY ANTIGEN, DR ALPHA CHAIN"/>
    <property type="match status" value="1"/>
</dbReference>
<dbReference type="SUPFAM" id="SSF48726">
    <property type="entry name" value="Immunoglobulin"/>
    <property type="match status" value="1"/>
</dbReference>
<dbReference type="PANTHER" id="PTHR19944">
    <property type="entry name" value="MHC CLASS II-RELATED"/>
    <property type="match status" value="1"/>
</dbReference>
<dbReference type="GeneTree" id="ENSGT00940000161847"/>
<dbReference type="Proteomes" id="UP001501920">
    <property type="component" value="Chromosome 29"/>
</dbReference>
<dbReference type="Ensembl" id="ENSPNAT00000023792.2">
    <property type="protein sequence ID" value="ENSPNAP00000015575.2"/>
    <property type="gene ID" value="ENSPNAG00000021626.2"/>
</dbReference>
<accession>A0A3B4CW34</accession>
<sequence length="118" mass="13401">VKVHPDFRSCYAPQSSIYTKNRVQLGSKNTLICYITGFYPAHIGVSWTKNNVNVTSEATLSRYYVTDDGTFNLISHLSITPEEDDIYTCTHASSKEPIIYHWGEKRESDYCTEPLLAS</sequence>
<dbReference type="SMART" id="SM00407">
    <property type="entry name" value="IGc1"/>
    <property type="match status" value="1"/>
</dbReference>
<proteinExistence type="predicted"/>
<dbReference type="OMA" id="SITIYIC"/>
<keyword evidence="3" id="KW-1185">Reference proteome</keyword>
<protein>
    <recommendedName>
        <fullName evidence="1">Ig-like domain-containing protein</fullName>
    </recommendedName>
</protein>